<feature type="region of interest" description="Disordered" evidence="1">
    <location>
        <begin position="76"/>
        <end position="140"/>
    </location>
</feature>
<feature type="compositionally biased region" description="Polar residues" evidence="1">
    <location>
        <begin position="130"/>
        <end position="140"/>
    </location>
</feature>
<comment type="caution">
    <text evidence="3">The sequence shown here is derived from an EMBL/GenBank/DDBJ whole genome shotgun (WGS) entry which is preliminary data.</text>
</comment>
<protein>
    <submittedName>
        <fullName evidence="3">Pre-mRNA-processing-splicing factor 8</fullName>
    </submittedName>
</protein>
<dbReference type="Proteomes" id="UP000298493">
    <property type="component" value="Unassembled WGS sequence"/>
</dbReference>
<accession>A0A4Z1NX34</accession>
<dbReference type="EMBL" id="SNSC02000012">
    <property type="protein sequence ID" value="TID19672.1"/>
    <property type="molecule type" value="Genomic_DNA"/>
</dbReference>
<evidence type="ECO:0000313" key="3">
    <source>
        <dbReference type="EMBL" id="TID19672.1"/>
    </source>
</evidence>
<gene>
    <name evidence="3" type="ORF">E6O75_ATG07010</name>
</gene>
<feature type="transmembrane region" description="Helical" evidence="2">
    <location>
        <begin position="44"/>
        <end position="66"/>
    </location>
</feature>
<organism evidence="3 4">
    <name type="scientific">Venturia nashicola</name>
    <dbReference type="NCBI Taxonomy" id="86259"/>
    <lineage>
        <taxon>Eukaryota</taxon>
        <taxon>Fungi</taxon>
        <taxon>Dikarya</taxon>
        <taxon>Ascomycota</taxon>
        <taxon>Pezizomycotina</taxon>
        <taxon>Dothideomycetes</taxon>
        <taxon>Pleosporomycetidae</taxon>
        <taxon>Venturiales</taxon>
        <taxon>Venturiaceae</taxon>
        <taxon>Venturia</taxon>
    </lineage>
</organism>
<evidence type="ECO:0000313" key="4">
    <source>
        <dbReference type="Proteomes" id="UP000298493"/>
    </source>
</evidence>
<dbReference type="AlphaFoldDB" id="A0A4Z1NX34"/>
<evidence type="ECO:0000256" key="1">
    <source>
        <dbReference type="SAM" id="MobiDB-lite"/>
    </source>
</evidence>
<sequence length="140" mass="15133">MSINIITQALVTGWSLFSIAHASTLVTRATKKVTKKKKKISPGVIAAIVVVIIIVAILCIIAFFIFKRMQKNKAAKGENVPMVPEQAQQDTAYQPQSQYFPPQSQYPPPQEQAFQSGPPPSGAPPAQGGTANSYYNPPAH</sequence>
<feature type="compositionally biased region" description="Low complexity" evidence="1">
    <location>
        <begin position="93"/>
        <end position="103"/>
    </location>
</feature>
<keyword evidence="2" id="KW-0812">Transmembrane</keyword>
<keyword evidence="4" id="KW-1185">Reference proteome</keyword>
<proteinExistence type="predicted"/>
<keyword evidence="2" id="KW-0472">Membrane</keyword>
<reference evidence="3 4" key="1">
    <citation type="submission" date="2019-04" db="EMBL/GenBank/DDBJ databases">
        <title>High contiguity whole genome sequence and gene annotation resource for two Venturia nashicola isolates.</title>
        <authorList>
            <person name="Prokchorchik M."/>
            <person name="Won K."/>
            <person name="Lee Y."/>
            <person name="Choi E.D."/>
            <person name="Segonzac C."/>
            <person name="Sohn K.H."/>
        </authorList>
    </citation>
    <scope>NUCLEOTIDE SEQUENCE [LARGE SCALE GENOMIC DNA]</scope>
    <source>
        <strain evidence="3 4">PRI2</strain>
    </source>
</reference>
<evidence type="ECO:0000256" key="2">
    <source>
        <dbReference type="SAM" id="Phobius"/>
    </source>
</evidence>
<name>A0A4Z1NX34_9PEZI</name>
<keyword evidence="2" id="KW-1133">Transmembrane helix</keyword>